<dbReference type="GO" id="GO:0003676">
    <property type="term" value="F:nucleic acid binding"/>
    <property type="evidence" value="ECO:0007669"/>
    <property type="project" value="InterPro"/>
</dbReference>
<feature type="compositionally biased region" description="Polar residues" evidence="1">
    <location>
        <begin position="701"/>
        <end position="714"/>
    </location>
</feature>
<dbReference type="AlphaFoldDB" id="A0A834Y097"/>
<proteinExistence type="predicted"/>
<evidence type="ECO:0000313" key="4">
    <source>
        <dbReference type="Proteomes" id="UP000639338"/>
    </source>
</evidence>
<dbReference type="CDD" id="cd06148">
    <property type="entry name" value="Egl_like_exo"/>
    <property type="match status" value="1"/>
</dbReference>
<protein>
    <recommendedName>
        <fullName evidence="2">3'-5' exonuclease domain-containing protein</fullName>
    </recommendedName>
</protein>
<dbReference type="SUPFAM" id="SSF53098">
    <property type="entry name" value="Ribonuclease H-like"/>
    <property type="match status" value="1"/>
</dbReference>
<dbReference type="InterPro" id="IPR012337">
    <property type="entry name" value="RNaseH-like_sf"/>
</dbReference>
<keyword evidence="4" id="KW-1185">Reference proteome</keyword>
<dbReference type="Pfam" id="PF23713">
    <property type="entry name" value="WHD_Egal"/>
    <property type="match status" value="3"/>
</dbReference>
<dbReference type="EMBL" id="JACMRX010000002">
    <property type="protein sequence ID" value="KAF7994822.1"/>
    <property type="molecule type" value="Genomic_DNA"/>
</dbReference>
<comment type="caution">
    <text evidence="3">The sequence shown here is derived from an EMBL/GenBank/DDBJ whole genome shotgun (WGS) entry which is preliminary data.</text>
</comment>
<reference evidence="3 4" key="1">
    <citation type="submission" date="2020-08" db="EMBL/GenBank/DDBJ databases">
        <title>Aphidius gifuensis genome sequencing and assembly.</title>
        <authorList>
            <person name="Du Z."/>
        </authorList>
    </citation>
    <scope>NUCLEOTIDE SEQUENCE [LARGE SCALE GENOMIC DNA]</scope>
    <source>
        <strain evidence="3">YNYX2018</strain>
        <tissue evidence="3">Adults</tissue>
    </source>
</reference>
<organism evidence="3 4">
    <name type="scientific">Aphidius gifuensis</name>
    <name type="common">Parasitoid wasp</name>
    <dbReference type="NCBI Taxonomy" id="684658"/>
    <lineage>
        <taxon>Eukaryota</taxon>
        <taxon>Metazoa</taxon>
        <taxon>Ecdysozoa</taxon>
        <taxon>Arthropoda</taxon>
        <taxon>Hexapoda</taxon>
        <taxon>Insecta</taxon>
        <taxon>Pterygota</taxon>
        <taxon>Neoptera</taxon>
        <taxon>Endopterygota</taxon>
        <taxon>Hymenoptera</taxon>
        <taxon>Apocrita</taxon>
        <taxon>Ichneumonoidea</taxon>
        <taxon>Braconidae</taxon>
        <taxon>Aphidiinae</taxon>
        <taxon>Aphidius</taxon>
    </lineage>
</organism>
<feature type="compositionally biased region" description="Basic and acidic residues" evidence="1">
    <location>
        <begin position="269"/>
        <end position="282"/>
    </location>
</feature>
<feature type="domain" description="3'-5' exonuclease" evidence="2">
    <location>
        <begin position="387"/>
        <end position="582"/>
    </location>
</feature>
<sequence length="822" mass="93316">MDSSEYELVRNLTLLFFFERLMDKGGPRTLHDLSCQFGAKGFTKEMRQIAGGSQSGLRKFLSQYPSLFVVDGDVVSVNTYQAVVEPDTGATIQNTRDYAREAVEYFTNKLIQYGAGAEVPIKSLLGHRSQASPEVRHLSGQHYREFRDFLSKYVDDFIVTEENVKLKKFENMEGVPFHELEPEIPVDQEITTKLIDFLFSNIDKNGTTTVDQLLNLVSKHPESNQWSSFFTTSQDLSTFLKMFTDTFNVQKNIVTVNIKPKLSTIKKPEIKEKQNNDIDKTDGVGVGGGGGSNFSRNSSPSINQNNNNQSNYNSLDNQTSISNDNFNDDYQSSFEHNSSPPVSLQQQSLKQRINSLVMKTIADNTEKDMNIHAPQIGDWKLKILQQTKVIVHLKQSLQIIDDIMNSSRLSYDGKIIVSLDCEGINVGTKGQLTLVQIGTLAGVIYIFDIFTTPSLIGGLKKLLESPDVVKVIHDCRNDSVNLYNQLGIMLTNVFDTQAAHAVIQYQDTGRPVYKVKNVNLNTLCEIYGVQGNLLKEQLKFIYRRDQKYWARRPLSRDMLIYASSDVVGLVPQIYTCMSRLIKPDMWLLFKELCSEQVDMHINPDRVKAAKKERKIETEICDLRKRMEETSGKNIVLTNREIRLLRHLSLTEDEKEKLKGCHKVAKKLEKLENLNHDKNESTDDDDDDCDDDDDKNEYPSLDSMTSSDSTKIESPSLTESMKMLNDFLSDHQIDGFERMDKLDAILSTVVPNEKNNSFINDDHSQLNKCSMCLGDLSNTPVKQRIKTTETASQTMSTGDIVITRVFFIEDEKERTKLLSSPKK</sequence>
<dbReference type="PANTHER" id="PTHR46814">
    <property type="entry name" value="EGALITARIAN, ISOFORM B"/>
    <property type="match status" value="1"/>
</dbReference>
<feature type="compositionally biased region" description="Basic and acidic residues" evidence="1">
    <location>
        <begin position="671"/>
        <end position="680"/>
    </location>
</feature>
<name>A0A834Y097_APHGI</name>
<dbReference type="Pfam" id="PF01612">
    <property type="entry name" value="DNA_pol_A_exo1"/>
    <property type="match status" value="1"/>
</dbReference>
<dbReference type="InterPro" id="IPR002562">
    <property type="entry name" value="3'-5'_exonuclease_dom"/>
</dbReference>
<dbReference type="GO" id="GO:0006139">
    <property type="term" value="P:nucleobase-containing compound metabolic process"/>
    <property type="evidence" value="ECO:0007669"/>
    <property type="project" value="InterPro"/>
</dbReference>
<dbReference type="GO" id="GO:0008408">
    <property type="term" value="F:3'-5' exonuclease activity"/>
    <property type="evidence" value="ECO:0007669"/>
    <property type="project" value="InterPro"/>
</dbReference>
<feature type="compositionally biased region" description="Low complexity" evidence="1">
    <location>
        <begin position="295"/>
        <end position="318"/>
    </location>
</feature>
<gene>
    <name evidence="3" type="ORF">HCN44_004294</name>
</gene>
<dbReference type="InterPro" id="IPR056589">
    <property type="entry name" value="WH_Egal-1"/>
</dbReference>
<evidence type="ECO:0000313" key="3">
    <source>
        <dbReference type="EMBL" id="KAF7994822.1"/>
    </source>
</evidence>
<evidence type="ECO:0000259" key="2">
    <source>
        <dbReference type="SMART" id="SM00474"/>
    </source>
</evidence>
<feature type="region of interest" description="Disordered" evidence="1">
    <location>
        <begin position="671"/>
        <end position="714"/>
    </location>
</feature>
<feature type="region of interest" description="Disordered" evidence="1">
    <location>
        <begin position="269"/>
        <end position="346"/>
    </location>
</feature>
<dbReference type="Proteomes" id="UP000639338">
    <property type="component" value="Unassembled WGS sequence"/>
</dbReference>
<feature type="compositionally biased region" description="Polar residues" evidence="1">
    <location>
        <begin position="319"/>
        <end position="337"/>
    </location>
</feature>
<accession>A0A834Y097</accession>
<dbReference type="PANTHER" id="PTHR46814:SF1">
    <property type="entry name" value="EGALITARIAN, ISOFORM B"/>
    <property type="match status" value="1"/>
</dbReference>
<dbReference type="Gene3D" id="3.30.420.10">
    <property type="entry name" value="Ribonuclease H-like superfamily/Ribonuclease H"/>
    <property type="match status" value="1"/>
</dbReference>
<dbReference type="OrthoDB" id="26838at2759"/>
<dbReference type="InterPro" id="IPR036397">
    <property type="entry name" value="RNaseH_sf"/>
</dbReference>
<evidence type="ECO:0000256" key="1">
    <source>
        <dbReference type="SAM" id="MobiDB-lite"/>
    </source>
</evidence>
<dbReference type="SMART" id="SM00474">
    <property type="entry name" value="35EXOc"/>
    <property type="match status" value="1"/>
</dbReference>
<feature type="compositionally biased region" description="Acidic residues" evidence="1">
    <location>
        <begin position="681"/>
        <end position="694"/>
    </location>
</feature>